<dbReference type="RefSeq" id="WP_378296758.1">
    <property type="nucleotide sequence ID" value="NZ_JBHTJA010000006.1"/>
</dbReference>
<keyword evidence="2" id="KW-1185">Reference proteome</keyword>
<accession>A0ABW3EHQ5</accession>
<dbReference type="InterPro" id="IPR023393">
    <property type="entry name" value="START-like_dom_sf"/>
</dbReference>
<dbReference type="SUPFAM" id="SSF55961">
    <property type="entry name" value="Bet v1-like"/>
    <property type="match status" value="1"/>
</dbReference>
<dbReference type="Proteomes" id="UP001596972">
    <property type="component" value="Unassembled WGS sequence"/>
</dbReference>
<dbReference type="Pfam" id="PF10604">
    <property type="entry name" value="Polyketide_cyc2"/>
    <property type="match status" value="1"/>
</dbReference>
<sequence>MRFEITVDVAAPPERVWSVLADVERLPGLTPSMESVELLDGPLRLGARARIRQPRLAAAVWSVTEFTEGESFTWVSRAPGVTTTAGHLVQAAPDGASLQLTLVQEGPLAPVIGLLFGRRARAYVTMEANALKKAAETP</sequence>
<dbReference type="CDD" id="cd08862">
    <property type="entry name" value="SRPBCC_Smu440-like"/>
    <property type="match status" value="1"/>
</dbReference>
<dbReference type="InterPro" id="IPR019587">
    <property type="entry name" value="Polyketide_cyclase/dehydratase"/>
</dbReference>
<comment type="caution">
    <text evidence="1">The sequence shown here is derived from an EMBL/GenBank/DDBJ whole genome shotgun (WGS) entry which is preliminary data.</text>
</comment>
<organism evidence="1 2">
    <name type="scientific">Actinomadura sediminis</name>
    <dbReference type="NCBI Taxonomy" id="1038904"/>
    <lineage>
        <taxon>Bacteria</taxon>
        <taxon>Bacillati</taxon>
        <taxon>Actinomycetota</taxon>
        <taxon>Actinomycetes</taxon>
        <taxon>Streptosporangiales</taxon>
        <taxon>Thermomonosporaceae</taxon>
        <taxon>Actinomadura</taxon>
    </lineage>
</organism>
<evidence type="ECO:0000313" key="2">
    <source>
        <dbReference type="Proteomes" id="UP001596972"/>
    </source>
</evidence>
<dbReference type="EMBL" id="JBHTJA010000006">
    <property type="protein sequence ID" value="MFD0899858.1"/>
    <property type="molecule type" value="Genomic_DNA"/>
</dbReference>
<dbReference type="Gene3D" id="3.30.530.20">
    <property type="match status" value="1"/>
</dbReference>
<gene>
    <name evidence="1" type="ORF">ACFQ11_05605</name>
</gene>
<evidence type="ECO:0000313" key="1">
    <source>
        <dbReference type="EMBL" id="MFD0899858.1"/>
    </source>
</evidence>
<protein>
    <submittedName>
        <fullName evidence="1">SRPBCC family protein</fullName>
    </submittedName>
</protein>
<reference evidence="2" key="1">
    <citation type="journal article" date="2019" name="Int. J. Syst. Evol. Microbiol.">
        <title>The Global Catalogue of Microorganisms (GCM) 10K type strain sequencing project: providing services to taxonomists for standard genome sequencing and annotation.</title>
        <authorList>
            <consortium name="The Broad Institute Genomics Platform"/>
            <consortium name="The Broad Institute Genome Sequencing Center for Infectious Disease"/>
            <person name="Wu L."/>
            <person name="Ma J."/>
        </authorList>
    </citation>
    <scope>NUCLEOTIDE SEQUENCE [LARGE SCALE GENOMIC DNA]</scope>
    <source>
        <strain evidence="2">JCM 31202</strain>
    </source>
</reference>
<name>A0ABW3EHQ5_9ACTN</name>
<proteinExistence type="predicted"/>